<dbReference type="EMBL" id="JAVIZJ010000009">
    <property type="protein sequence ID" value="MDR6211399.1"/>
    <property type="molecule type" value="Genomic_DNA"/>
</dbReference>
<accession>A0ACC6IL21</accession>
<reference evidence="1" key="1">
    <citation type="submission" date="2023-08" db="EMBL/GenBank/DDBJ databases">
        <title>Functional and genomic diversity of the sorghum phyllosphere microbiome.</title>
        <authorList>
            <person name="Shade A."/>
        </authorList>
    </citation>
    <scope>NUCLEOTIDE SEQUENCE</scope>
    <source>
        <strain evidence="1">SORGH_AS_0885</strain>
    </source>
</reference>
<dbReference type="Proteomes" id="UP001261666">
    <property type="component" value="Unassembled WGS sequence"/>
</dbReference>
<proteinExistence type="predicted"/>
<evidence type="ECO:0000313" key="2">
    <source>
        <dbReference type="Proteomes" id="UP001261666"/>
    </source>
</evidence>
<sequence>MGDDEAPAHGTSGRWAERREPIATAEPWRGSSAAREDRRERRRRRAEWMPVAGPWIVGLVSGAVGLVLTPVAAFAVLAMHLVVHRDRFVGSYDYAETLPFALLGAVLWVGMFVLLGAALWRVFRRHWRWPWAGVVVAGYLLPPLLVLGIGVLDPDNVVLF</sequence>
<name>A0ACC6IL21_9ACTN</name>
<gene>
    <name evidence="1" type="ORF">QE364_003123</name>
</gene>
<comment type="caution">
    <text evidence="1">The sequence shown here is derived from an EMBL/GenBank/DDBJ whole genome shotgun (WGS) entry which is preliminary data.</text>
</comment>
<evidence type="ECO:0000313" key="1">
    <source>
        <dbReference type="EMBL" id="MDR6211399.1"/>
    </source>
</evidence>
<protein>
    <submittedName>
        <fullName evidence="1">Uncharacterized protein</fullName>
    </submittedName>
</protein>
<keyword evidence="2" id="KW-1185">Reference proteome</keyword>
<organism evidence="1 2">
    <name type="scientific">Nocardioides zeae</name>
    <dbReference type="NCBI Taxonomy" id="1457234"/>
    <lineage>
        <taxon>Bacteria</taxon>
        <taxon>Bacillati</taxon>
        <taxon>Actinomycetota</taxon>
        <taxon>Actinomycetes</taxon>
        <taxon>Propionibacteriales</taxon>
        <taxon>Nocardioidaceae</taxon>
        <taxon>Nocardioides</taxon>
    </lineage>
</organism>